<accession>A0A212IBQ6</accession>
<evidence type="ECO:0000313" key="4">
    <source>
        <dbReference type="EMBL" id="SBV64196.1"/>
    </source>
</evidence>
<evidence type="ECO:0000259" key="2">
    <source>
        <dbReference type="Pfam" id="PF23871"/>
    </source>
</evidence>
<feature type="domain" description="DUF7226" evidence="2">
    <location>
        <begin position="295"/>
        <end position="419"/>
    </location>
</feature>
<evidence type="ECO:0000313" key="3">
    <source>
        <dbReference type="EMBL" id="SBV63093.1"/>
    </source>
</evidence>
<feature type="domain" description="DUF6575" evidence="1">
    <location>
        <begin position="4"/>
        <end position="216"/>
    </location>
</feature>
<dbReference type="EMBL" id="FLUA01000026">
    <property type="protein sequence ID" value="SBV63093.1"/>
    <property type="molecule type" value="Genomic_DNA"/>
</dbReference>
<evidence type="ECO:0000259" key="1">
    <source>
        <dbReference type="Pfam" id="PF20215"/>
    </source>
</evidence>
<organism evidence="4">
    <name type="scientific">uncultured Citrobacter sp</name>
    <dbReference type="NCBI Taxonomy" id="200446"/>
    <lineage>
        <taxon>Bacteria</taxon>
        <taxon>Pseudomonadati</taxon>
        <taxon>Pseudomonadota</taxon>
        <taxon>Gammaproteobacteria</taxon>
        <taxon>Enterobacterales</taxon>
        <taxon>Enterobacteriaceae</taxon>
        <taxon>Citrobacter</taxon>
        <taxon>environmental samples</taxon>
    </lineage>
</organism>
<dbReference type="AlphaFoldDB" id="A0A212IBQ6"/>
<sequence>MYYLPITNELGELSIEKIYSFYDVPRTFLAKSAKTKEFYLVYWFDESDSFDSWYYAPMNNLEISNLDSGLIQVRDFFINKNIIIISTPYDLSDCKVDVLPYRSIDSETLPPAGYFVALDEDGEFSVVYNDEKEILNNVHEIRIYRDRSEKNIEWEPIQKIVNTWNSLYNKVAKVICNDDFSLIPYTSSIGSYKSKFIAENNDVFISNFIEFLSVLKSSELDYEAIKGLGVDLDDFEALLSSLRTYNYKLEVRSNAGASLFTIDAKKLASEKEKIQEHNQRYFSSELVPQADDIHRVIKLVGSVGNNELFNEESEGITPRQINYYKHAARLLGLVKTNGFVLQPLGWKVFYAQNPKEQISLLAEAFENSDCGWAWMKYCGVERITEIDESTAADFLIEKANGLAVDTAKRRSKTLFSWVKEFKSAL</sequence>
<dbReference type="Pfam" id="PF20215">
    <property type="entry name" value="DUF6575"/>
    <property type="match status" value="1"/>
</dbReference>
<dbReference type="RefSeq" id="WP_060682814.1">
    <property type="nucleotide sequence ID" value="NZ_LT598670.1"/>
</dbReference>
<gene>
    <name evidence="3" type="ORF">KL86CIT2_290057</name>
    <name evidence="4" type="ORF">KM92CIT3_40314</name>
</gene>
<dbReference type="Pfam" id="PF23871">
    <property type="entry name" value="DUF7226"/>
    <property type="match status" value="1"/>
</dbReference>
<name>A0A212IBQ6_9ENTR</name>
<dbReference type="InterPro" id="IPR055650">
    <property type="entry name" value="DUF7226"/>
</dbReference>
<dbReference type="InterPro" id="IPR046482">
    <property type="entry name" value="DUF6575"/>
</dbReference>
<dbReference type="EMBL" id="FLUB01000016">
    <property type="protein sequence ID" value="SBV64196.1"/>
    <property type="molecule type" value="Genomic_DNA"/>
</dbReference>
<protein>
    <submittedName>
        <fullName evidence="4">Uncharacterized protein</fullName>
    </submittedName>
</protein>
<reference evidence="4" key="1">
    <citation type="submission" date="2016-04" db="EMBL/GenBank/DDBJ databases">
        <authorList>
            <person name="Evans L.H."/>
            <person name="Alamgir A."/>
            <person name="Owens N."/>
            <person name="Weber N.D."/>
            <person name="Virtaneva K."/>
            <person name="Barbian K."/>
            <person name="Babar A."/>
            <person name="Rosenke K."/>
        </authorList>
    </citation>
    <scope>NUCLEOTIDE SEQUENCE</scope>
    <source>
        <strain evidence="3">86-2</strain>
        <strain evidence="4">92-3</strain>
    </source>
</reference>
<proteinExistence type="predicted"/>